<proteinExistence type="predicted"/>
<dbReference type="RefSeq" id="WP_062252334.1">
    <property type="nucleotide sequence ID" value="NZ_CP014229.1"/>
</dbReference>
<evidence type="ECO:0000313" key="1">
    <source>
        <dbReference type="EMBL" id="AMD90025.1"/>
    </source>
</evidence>
<sequence length="140" mass="15450">MQNFFFATRRELEKNQRMFPRLSTDDAASALTVEMGKLTRAIHELSNHAEPGSVAQTRASIHAERVAGLAWRIWSILEGNASVPVEKKDNALVLGEMFAEVDRARLDPESAARLFCGTLNLEVSEPVKAMLQSNGSHQSA</sequence>
<reference evidence="2" key="1">
    <citation type="submission" date="2016-02" db="EMBL/GenBank/DDBJ databases">
        <authorList>
            <person name="Holder M.E."/>
            <person name="Ajami N.J."/>
            <person name="Petrosino J.F."/>
        </authorList>
    </citation>
    <scope>NUCLEOTIDE SEQUENCE [LARGE SCALE GENOMIC DNA]</scope>
    <source>
        <strain evidence="2">CCUG 45958</strain>
    </source>
</reference>
<keyword evidence="2" id="KW-1185">Reference proteome</keyword>
<accession>A0A0X8JJN7</accession>
<dbReference type="KEGG" id="dfi:AXF13_07785"/>
<dbReference type="EMBL" id="CP014229">
    <property type="protein sequence ID" value="AMD90025.1"/>
    <property type="molecule type" value="Genomic_DNA"/>
</dbReference>
<gene>
    <name evidence="1" type="ORF">AXF13_07785</name>
</gene>
<dbReference type="Proteomes" id="UP000069241">
    <property type="component" value="Chromosome"/>
</dbReference>
<name>A0A0X8JJN7_9BACT</name>
<protein>
    <submittedName>
        <fullName evidence="1">Uncharacterized protein</fullName>
    </submittedName>
</protein>
<evidence type="ECO:0000313" key="2">
    <source>
        <dbReference type="Proteomes" id="UP000069241"/>
    </source>
</evidence>
<dbReference type="AlphaFoldDB" id="A0A0X8JJN7"/>
<organism evidence="1 2">
    <name type="scientific">Desulfovibrio fairfieldensis</name>
    <dbReference type="NCBI Taxonomy" id="44742"/>
    <lineage>
        <taxon>Bacteria</taxon>
        <taxon>Pseudomonadati</taxon>
        <taxon>Thermodesulfobacteriota</taxon>
        <taxon>Desulfovibrionia</taxon>
        <taxon>Desulfovibrionales</taxon>
        <taxon>Desulfovibrionaceae</taxon>
        <taxon>Desulfovibrio</taxon>
    </lineage>
</organism>